<dbReference type="PANTHER" id="PTHR15001:SF10">
    <property type="entry name" value="BETA-DEFENSIN 135"/>
    <property type="match status" value="1"/>
</dbReference>
<comment type="subcellular location">
    <subcellularLocation>
        <location evidence="1 9">Secreted</location>
    </subcellularLocation>
</comment>
<keyword evidence="8" id="KW-1015">Disulfide bond</keyword>
<keyword evidence="11" id="KW-1185">Reference proteome</keyword>
<dbReference type="InterPro" id="IPR050544">
    <property type="entry name" value="Beta-defensin"/>
</dbReference>
<dbReference type="Proteomes" id="UP000694863">
    <property type="component" value="Unplaced"/>
</dbReference>
<protein>
    <recommendedName>
        <fullName evidence="9">Beta-defensin</fullName>
    </recommendedName>
</protein>
<accession>A0ABM1VIU7</accession>
<keyword evidence="5 9" id="KW-0732">Signal</keyword>
<evidence type="ECO:0000256" key="1">
    <source>
        <dbReference type="ARBA" id="ARBA00004613"/>
    </source>
</evidence>
<feature type="chain" id="PRO_5044986450" description="Beta-defensin" evidence="9">
    <location>
        <begin position="23"/>
        <end position="77"/>
    </location>
</feature>
<keyword evidence="6 9" id="KW-0211">Defensin</keyword>
<keyword evidence="4 9" id="KW-0929">Antimicrobial</keyword>
<comment type="similarity">
    <text evidence="2 9">Belongs to the beta-defensin family.</text>
</comment>
<dbReference type="Pfam" id="PF13841">
    <property type="entry name" value="Defensin_beta_2"/>
    <property type="match status" value="1"/>
</dbReference>
<name>A0ABM1VIU7_ECHTE</name>
<evidence type="ECO:0000256" key="3">
    <source>
        <dbReference type="ARBA" id="ARBA00022525"/>
    </source>
</evidence>
<evidence type="ECO:0000313" key="12">
    <source>
        <dbReference type="RefSeq" id="XP_030740506.1"/>
    </source>
</evidence>
<evidence type="ECO:0000259" key="10">
    <source>
        <dbReference type="Pfam" id="PF13841"/>
    </source>
</evidence>
<evidence type="ECO:0000256" key="8">
    <source>
        <dbReference type="ARBA" id="ARBA00023157"/>
    </source>
</evidence>
<organism evidence="11 12">
    <name type="scientific">Echinops telfairi</name>
    <name type="common">Lesser hedgehog tenrec</name>
    <dbReference type="NCBI Taxonomy" id="9371"/>
    <lineage>
        <taxon>Eukaryota</taxon>
        <taxon>Metazoa</taxon>
        <taxon>Chordata</taxon>
        <taxon>Craniata</taxon>
        <taxon>Vertebrata</taxon>
        <taxon>Euteleostomi</taxon>
        <taxon>Mammalia</taxon>
        <taxon>Eutheria</taxon>
        <taxon>Afrotheria</taxon>
        <taxon>Tenrecidae</taxon>
        <taxon>Tenrecinae</taxon>
        <taxon>Echinops</taxon>
    </lineage>
</organism>
<evidence type="ECO:0000256" key="9">
    <source>
        <dbReference type="RuleBase" id="RU231113"/>
    </source>
</evidence>
<evidence type="ECO:0000256" key="6">
    <source>
        <dbReference type="ARBA" id="ARBA00022940"/>
    </source>
</evidence>
<reference evidence="12" key="1">
    <citation type="submission" date="2025-08" db="UniProtKB">
        <authorList>
            <consortium name="RefSeq"/>
        </authorList>
    </citation>
    <scope>IDENTIFICATION</scope>
</reference>
<keyword evidence="7 9" id="KW-0044">Antibiotic</keyword>
<feature type="signal peptide" evidence="9">
    <location>
        <begin position="1"/>
        <end position="22"/>
    </location>
</feature>
<dbReference type="Gene3D" id="3.10.360.10">
    <property type="entry name" value="Antimicrobial Peptide, Beta-defensin 2, Chain A"/>
    <property type="match status" value="1"/>
</dbReference>
<evidence type="ECO:0000256" key="4">
    <source>
        <dbReference type="ARBA" id="ARBA00022529"/>
    </source>
</evidence>
<dbReference type="RefSeq" id="XP_030740506.1">
    <property type="nucleotide sequence ID" value="XM_030884646.1"/>
</dbReference>
<keyword evidence="3 9" id="KW-0964">Secreted</keyword>
<sequence length="77" mass="8925">MKSLLLVLVILVLLSQIPPVRSGPNIYIRKFFSTCWRTKGICKRHCYKNEIFHILCDTTHLCCINKRYVSVQIGTLS</sequence>
<proteinExistence type="inferred from homology"/>
<dbReference type="GeneID" id="115868289"/>
<evidence type="ECO:0000313" key="11">
    <source>
        <dbReference type="Proteomes" id="UP000694863"/>
    </source>
</evidence>
<dbReference type="PANTHER" id="PTHR15001">
    <property type="entry name" value="BETA-DEFENSIN 123-RELATED"/>
    <property type="match status" value="1"/>
</dbReference>
<gene>
    <name evidence="12" type="primary">DEFB135</name>
</gene>
<comment type="function">
    <text evidence="9">Has antibacterial activity.</text>
</comment>
<evidence type="ECO:0000256" key="7">
    <source>
        <dbReference type="ARBA" id="ARBA00023022"/>
    </source>
</evidence>
<evidence type="ECO:0000256" key="2">
    <source>
        <dbReference type="ARBA" id="ARBA00007371"/>
    </source>
</evidence>
<dbReference type="InterPro" id="IPR025933">
    <property type="entry name" value="Beta_defensin_dom"/>
</dbReference>
<evidence type="ECO:0000256" key="5">
    <source>
        <dbReference type="ARBA" id="ARBA00022729"/>
    </source>
</evidence>
<feature type="domain" description="Beta-defensin" evidence="10">
    <location>
        <begin position="34"/>
        <end position="63"/>
    </location>
</feature>